<name>A0A517LR28_9PEZI</name>
<evidence type="ECO:0000313" key="3">
    <source>
        <dbReference type="Proteomes" id="UP000316270"/>
    </source>
</evidence>
<feature type="region of interest" description="Disordered" evidence="1">
    <location>
        <begin position="146"/>
        <end position="183"/>
    </location>
</feature>
<evidence type="ECO:0000256" key="1">
    <source>
        <dbReference type="SAM" id="MobiDB-lite"/>
    </source>
</evidence>
<feature type="compositionally biased region" description="Polar residues" evidence="1">
    <location>
        <begin position="56"/>
        <end position="69"/>
    </location>
</feature>
<protein>
    <submittedName>
        <fullName evidence="2">Uncharacterized protein</fullName>
    </submittedName>
</protein>
<gene>
    <name evidence="2" type="ORF">FKW77_003973</name>
</gene>
<accession>A0A517LR28</accession>
<keyword evidence="3" id="KW-1185">Reference proteome</keyword>
<feature type="region of interest" description="Disordered" evidence="1">
    <location>
        <begin position="1"/>
        <end position="69"/>
    </location>
</feature>
<dbReference type="EMBL" id="CP042203">
    <property type="protein sequence ID" value="QDS78097.1"/>
    <property type="molecule type" value="Genomic_DNA"/>
</dbReference>
<evidence type="ECO:0000313" key="2">
    <source>
        <dbReference type="EMBL" id="QDS78097.1"/>
    </source>
</evidence>
<reference evidence="2 3" key="1">
    <citation type="submission" date="2019-07" db="EMBL/GenBank/DDBJ databases">
        <title>Finished genome of Venturia effusa.</title>
        <authorList>
            <person name="Young C.A."/>
            <person name="Cox M.P."/>
            <person name="Ganley A.R.D."/>
            <person name="David W.J."/>
        </authorList>
    </citation>
    <scope>NUCLEOTIDE SEQUENCE [LARGE SCALE GENOMIC DNA]</scope>
    <source>
        <strain evidence="3">albino</strain>
    </source>
</reference>
<dbReference type="Proteomes" id="UP000316270">
    <property type="component" value="Chromosome 19"/>
</dbReference>
<dbReference type="STRING" id="50376.A0A517LR28"/>
<organism evidence="2 3">
    <name type="scientific">Venturia effusa</name>
    <dbReference type="NCBI Taxonomy" id="50376"/>
    <lineage>
        <taxon>Eukaryota</taxon>
        <taxon>Fungi</taxon>
        <taxon>Dikarya</taxon>
        <taxon>Ascomycota</taxon>
        <taxon>Pezizomycotina</taxon>
        <taxon>Dothideomycetes</taxon>
        <taxon>Pleosporomycetidae</taxon>
        <taxon>Venturiales</taxon>
        <taxon>Venturiaceae</taxon>
        <taxon>Venturia</taxon>
    </lineage>
</organism>
<sequence length="183" mass="20829">MKVAIPRFEMSGRRTSSSSDKDQFMSRYRRLSQQSESIQQRLNSISSVHSDDSNSPLETTPSPEQTFSRTYNDQNITSFPMASTWSQPHSEAAADPFVDTAGEASLYEINQQIKSTLTELLNCDGVKHDRIFRAWVQSRLMEAEHQLKKQRRRKSSISPETMKTFEHSAGGHSPSGIVWRPSF</sequence>
<feature type="compositionally biased region" description="Polar residues" evidence="1">
    <location>
        <begin position="31"/>
        <end position="42"/>
    </location>
</feature>
<proteinExistence type="predicted"/>
<dbReference type="OrthoDB" id="4509729at2759"/>
<dbReference type="AlphaFoldDB" id="A0A517LR28"/>